<sequence length="192" mass="20162">MKKITKLLTVAGIAAVSLVSVARAQSVTPANKWRFGIGVEGFAPTGDLHNISNAGIGGTARIQYGVNQNVALMLTSGYYNAFGKNASYAYANPNGTVTGNYKYPSVGIVPVKAGIKGYIADGFYLSGEVGAGFETKDIYANPDGSKDTKLILAPGLGYSFKSVDIGARYENFSGQNNNYGFVGLRIAYGFGI</sequence>
<dbReference type="OrthoDB" id="791021at2"/>
<dbReference type="InterPro" id="IPR011250">
    <property type="entry name" value="OMP/PagP_B-barrel"/>
</dbReference>
<gene>
    <name evidence="2" type="ORF">SAMN05216464_13026</name>
</gene>
<dbReference type="EMBL" id="FNAI01000030">
    <property type="protein sequence ID" value="SDF78206.1"/>
    <property type="molecule type" value="Genomic_DNA"/>
</dbReference>
<keyword evidence="1" id="KW-0732">Signal</keyword>
<dbReference type="SUPFAM" id="SSF56925">
    <property type="entry name" value="OMPA-like"/>
    <property type="match status" value="1"/>
</dbReference>
<dbReference type="RefSeq" id="WP_143014292.1">
    <property type="nucleotide sequence ID" value="NZ_FNAI01000030.1"/>
</dbReference>
<feature type="signal peptide" evidence="1">
    <location>
        <begin position="1"/>
        <end position="24"/>
    </location>
</feature>
<reference evidence="2 3" key="1">
    <citation type="submission" date="2016-10" db="EMBL/GenBank/DDBJ databases">
        <authorList>
            <person name="de Groot N.N."/>
        </authorList>
    </citation>
    <scope>NUCLEOTIDE SEQUENCE [LARGE SCALE GENOMIC DNA]</scope>
    <source>
        <strain evidence="2 3">47C3B</strain>
    </source>
</reference>
<accession>A0A1G7NVY3</accession>
<dbReference type="STRING" id="1391627.SAMN05216464_13026"/>
<proteinExistence type="predicted"/>
<protein>
    <recommendedName>
        <fullName evidence="4">Outer membrane protein beta-barrel domain-containing protein</fullName>
    </recommendedName>
</protein>
<name>A0A1G7NVY3_9SPHI</name>
<keyword evidence="3" id="KW-1185">Reference proteome</keyword>
<feature type="chain" id="PRO_5011626391" description="Outer membrane protein beta-barrel domain-containing protein" evidence="1">
    <location>
        <begin position="25"/>
        <end position="192"/>
    </location>
</feature>
<organism evidence="2 3">
    <name type="scientific">Mucilaginibacter pineti</name>
    <dbReference type="NCBI Taxonomy" id="1391627"/>
    <lineage>
        <taxon>Bacteria</taxon>
        <taxon>Pseudomonadati</taxon>
        <taxon>Bacteroidota</taxon>
        <taxon>Sphingobacteriia</taxon>
        <taxon>Sphingobacteriales</taxon>
        <taxon>Sphingobacteriaceae</taxon>
        <taxon>Mucilaginibacter</taxon>
    </lineage>
</organism>
<evidence type="ECO:0000256" key="1">
    <source>
        <dbReference type="SAM" id="SignalP"/>
    </source>
</evidence>
<evidence type="ECO:0008006" key="4">
    <source>
        <dbReference type="Google" id="ProtNLM"/>
    </source>
</evidence>
<dbReference type="Proteomes" id="UP000199072">
    <property type="component" value="Unassembled WGS sequence"/>
</dbReference>
<dbReference type="AlphaFoldDB" id="A0A1G7NVY3"/>
<evidence type="ECO:0000313" key="2">
    <source>
        <dbReference type="EMBL" id="SDF78206.1"/>
    </source>
</evidence>
<evidence type="ECO:0000313" key="3">
    <source>
        <dbReference type="Proteomes" id="UP000199072"/>
    </source>
</evidence>